<reference evidence="1 2" key="1">
    <citation type="journal article" date="2015" name="Proc. Natl. Acad. Sci. U.S.A.">
        <title>The resurrection genome of Boea hygrometrica: A blueprint for survival of dehydration.</title>
        <authorList>
            <person name="Xiao L."/>
            <person name="Yang G."/>
            <person name="Zhang L."/>
            <person name="Yang X."/>
            <person name="Zhao S."/>
            <person name="Ji Z."/>
            <person name="Zhou Q."/>
            <person name="Hu M."/>
            <person name="Wang Y."/>
            <person name="Chen M."/>
            <person name="Xu Y."/>
            <person name="Jin H."/>
            <person name="Xiao X."/>
            <person name="Hu G."/>
            <person name="Bao F."/>
            <person name="Hu Y."/>
            <person name="Wan P."/>
            <person name="Li L."/>
            <person name="Deng X."/>
            <person name="Kuang T."/>
            <person name="Xiang C."/>
            <person name="Zhu J.K."/>
            <person name="Oliver M.J."/>
            <person name="He Y."/>
        </authorList>
    </citation>
    <scope>NUCLEOTIDE SEQUENCE [LARGE SCALE GENOMIC DNA]</scope>
    <source>
        <strain evidence="2">cv. XS01</strain>
    </source>
</reference>
<dbReference type="EMBL" id="KV166809">
    <property type="protein sequence ID" value="KZT75996.1"/>
    <property type="molecule type" value="Genomic_DNA"/>
</dbReference>
<sequence>MSFGSSGQIALDLYLFFKPLLFIRTRISPLPSNYAAVWSKVVALSSSSLDLSIDTILEPLIGMLREHEVVAVFAIFEISGR</sequence>
<dbReference type="AlphaFoldDB" id="A0A2Z6ZS84"/>
<gene>
    <name evidence="1" type="ORF">F511_46979</name>
</gene>
<protein>
    <submittedName>
        <fullName evidence="1">Uncharacterized protein</fullName>
    </submittedName>
</protein>
<dbReference type="Proteomes" id="UP000250235">
    <property type="component" value="Unassembled WGS sequence"/>
</dbReference>
<keyword evidence="2" id="KW-1185">Reference proteome</keyword>
<organism evidence="1 2">
    <name type="scientific">Dorcoceras hygrometricum</name>
    <dbReference type="NCBI Taxonomy" id="472368"/>
    <lineage>
        <taxon>Eukaryota</taxon>
        <taxon>Viridiplantae</taxon>
        <taxon>Streptophyta</taxon>
        <taxon>Embryophyta</taxon>
        <taxon>Tracheophyta</taxon>
        <taxon>Spermatophyta</taxon>
        <taxon>Magnoliopsida</taxon>
        <taxon>eudicotyledons</taxon>
        <taxon>Gunneridae</taxon>
        <taxon>Pentapetalae</taxon>
        <taxon>asterids</taxon>
        <taxon>lamiids</taxon>
        <taxon>Lamiales</taxon>
        <taxon>Gesneriaceae</taxon>
        <taxon>Didymocarpoideae</taxon>
        <taxon>Trichosporeae</taxon>
        <taxon>Loxocarpinae</taxon>
        <taxon>Dorcoceras</taxon>
    </lineage>
</organism>
<proteinExistence type="predicted"/>
<evidence type="ECO:0000313" key="1">
    <source>
        <dbReference type="EMBL" id="KZT75996.1"/>
    </source>
</evidence>
<evidence type="ECO:0000313" key="2">
    <source>
        <dbReference type="Proteomes" id="UP000250235"/>
    </source>
</evidence>
<name>A0A2Z6ZS84_9LAMI</name>
<accession>A0A2Z6ZS84</accession>